<proteinExistence type="inferred from homology"/>
<dbReference type="GO" id="GO:0008170">
    <property type="term" value="F:N-methyltransferase activity"/>
    <property type="evidence" value="ECO:0007669"/>
    <property type="project" value="InterPro"/>
</dbReference>
<dbReference type="GO" id="GO:0003677">
    <property type="term" value="F:DNA binding"/>
    <property type="evidence" value="ECO:0007669"/>
    <property type="project" value="InterPro"/>
</dbReference>
<dbReference type="AlphaFoldDB" id="A0A2P8DVP6"/>
<dbReference type="Pfam" id="PF01555">
    <property type="entry name" value="N6_N4_Mtase"/>
    <property type="match status" value="1"/>
</dbReference>
<dbReference type="PRINTS" id="PR00508">
    <property type="entry name" value="S21N4MTFRASE"/>
</dbReference>
<evidence type="ECO:0000259" key="4">
    <source>
        <dbReference type="Pfam" id="PF01555"/>
    </source>
</evidence>
<dbReference type="InterPro" id="IPR029063">
    <property type="entry name" value="SAM-dependent_MTases_sf"/>
</dbReference>
<dbReference type="OrthoDB" id="9773060at2"/>
<accession>A0A2P8DVP6</accession>
<dbReference type="RefSeq" id="WP_129710884.1">
    <property type="nucleotide sequence ID" value="NZ_ML142899.1"/>
</dbReference>
<evidence type="ECO:0000313" key="5">
    <source>
        <dbReference type="EMBL" id="PSL01290.1"/>
    </source>
</evidence>
<keyword evidence="1 5" id="KW-0489">Methyltransferase</keyword>
<evidence type="ECO:0000256" key="2">
    <source>
        <dbReference type="ARBA" id="ARBA00022679"/>
    </source>
</evidence>
<dbReference type="Gene3D" id="3.40.50.150">
    <property type="entry name" value="Vaccinia Virus protein VP39"/>
    <property type="match status" value="2"/>
</dbReference>
<gene>
    <name evidence="5" type="ORF">CLV30_11420</name>
</gene>
<dbReference type="Proteomes" id="UP000243528">
    <property type="component" value="Unassembled WGS sequence"/>
</dbReference>
<dbReference type="EMBL" id="PYGE01000014">
    <property type="protein sequence ID" value="PSL01290.1"/>
    <property type="molecule type" value="Genomic_DNA"/>
</dbReference>
<evidence type="ECO:0000256" key="3">
    <source>
        <dbReference type="RuleBase" id="RU362026"/>
    </source>
</evidence>
<evidence type="ECO:0000313" key="6">
    <source>
        <dbReference type="Proteomes" id="UP000243528"/>
    </source>
</evidence>
<keyword evidence="6" id="KW-1185">Reference proteome</keyword>
<organism evidence="5 6">
    <name type="scientific">Haloactinopolyspora alba</name>
    <dbReference type="NCBI Taxonomy" id="648780"/>
    <lineage>
        <taxon>Bacteria</taxon>
        <taxon>Bacillati</taxon>
        <taxon>Actinomycetota</taxon>
        <taxon>Actinomycetes</taxon>
        <taxon>Jiangellales</taxon>
        <taxon>Jiangellaceae</taxon>
        <taxon>Haloactinopolyspora</taxon>
    </lineage>
</organism>
<keyword evidence="2" id="KW-0808">Transferase</keyword>
<protein>
    <recommendedName>
        <fullName evidence="3">Methyltransferase</fullName>
        <ecNumber evidence="3">2.1.1.-</ecNumber>
    </recommendedName>
</protein>
<dbReference type="InterPro" id="IPR001091">
    <property type="entry name" value="RM_Methyltransferase"/>
</dbReference>
<comment type="caution">
    <text evidence="5">The sequence shown here is derived from an EMBL/GenBank/DDBJ whole genome shotgun (WGS) entry which is preliminary data.</text>
</comment>
<dbReference type="SUPFAM" id="SSF53335">
    <property type="entry name" value="S-adenosyl-L-methionine-dependent methyltransferases"/>
    <property type="match status" value="1"/>
</dbReference>
<dbReference type="InterPro" id="IPR002941">
    <property type="entry name" value="DNA_methylase_N4/N6"/>
</dbReference>
<feature type="domain" description="DNA methylase N-4/N-6" evidence="4">
    <location>
        <begin position="25"/>
        <end position="71"/>
    </location>
</feature>
<evidence type="ECO:0000256" key="1">
    <source>
        <dbReference type="ARBA" id="ARBA00022603"/>
    </source>
</evidence>
<dbReference type="EC" id="2.1.1.-" evidence="3"/>
<name>A0A2P8DVP6_9ACTN</name>
<comment type="similarity">
    <text evidence="3">Belongs to the N(4)/N(6)-methyltransferase family.</text>
</comment>
<sequence>MQPWLRQWSSDLANERFRHADEDVHFTENLARTVIEEFTGPGDVVLDPFAGYGTTLVVAGRLGRRAVGVELLGDRAELVRGRLGGTGQVIRGDARRVASLVQGPMDLCLTSPPYMAMVNHPENPLNAYETLDGDYAVYLRELTDVFAQVAQLMRPGGHVVINVGNMRDDGVFTPLAWDVAREVSAHLTMVGETFLCWDEQPEWLTGDYCLVFRRPTG</sequence>
<dbReference type="CDD" id="cd02440">
    <property type="entry name" value="AdoMet_MTases"/>
    <property type="match status" value="1"/>
</dbReference>
<dbReference type="GO" id="GO:0032259">
    <property type="term" value="P:methylation"/>
    <property type="evidence" value="ECO:0007669"/>
    <property type="project" value="UniProtKB-KW"/>
</dbReference>
<reference evidence="5 6" key="1">
    <citation type="submission" date="2018-03" db="EMBL/GenBank/DDBJ databases">
        <title>Genomic Encyclopedia of Archaeal and Bacterial Type Strains, Phase II (KMG-II): from individual species to whole genera.</title>
        <authorList>
            <person name="Goeker M."/>
        </authorList>
    </citation>
    <scope>NUCLEOTIDE SEQUENCE [LARGE SCALE GENOMIC DNA]</scope>
    <source>
        <strain evidence="5 6">DSM 45211</strain>
    </source>
</reference>